<evidence type="ECO:0000313" key="2">
    <source>
        <dbReference type="Proteomes" id="UP000256328"/>
    </source>
</evidence>
<name>A0A3D8Q901_9HELO</name>
<proteinExistence type="predicted"/>
<evidence type="ECO:0000313" key="1">
    <source>
        <dbReference type="EMBL" id="RDW58296.1"/>
    </source>
</evidence>
<keyword evidence="2" id="KW-1185">Reference proteome</keyword>
<accession>A0A3D8Q901</accession>
<comment type="caution">
    <text evidence="1">The sequence shown here is derived from an EMBL/GenBank/DDBJ whole genome shotgun (WGS) entry which is preliminary data.</text>
</comment>
<dbReference type="Proteomes" id="UP000256328">
    <property type="component" value="Unassembled WGS sequence"/>
</dbReference>
<organism evidence="1 2">
    <name type="scientific">Coleophoma crateriformis</name>
    <dbReference type="NCBI Taxonomy" id="565419"/>
    <lineage>
        <taxon>Eukaryota</taxon>
        <taxon>Fungi</taxon>
        <taxon>Dikarya</taxon>
        <taxon>Ascomycota</taxon>
        <taxon>Pezizomycotina</taxon>
        <taxon>Leotiomycetes</taxon>
        <taxon>Helotiales</taxon>
        <taxon>Dermateaceae</taxon>
        <taxon>Coleophoma</taxon>
    </lineage>
</organism>
<dbReference type="AlphaFoldDB" id="A0A3D8Q901"/>
<dbReference type="EMBL" id="PDLN01000021">
    <property type="protein sequence ID" value="RDW58296.1"/>
    <property type="molecule type" value="Genomic_DNA"/>
</dbReference>
<reference evidence="1 2" key="1">
    <citation type="journal article" date="2018" name="IMA Fungus">
        <title>IMA Genome-F 9: Draft genome sequence of Annulohypoxylon stygium, Aspergillus mulundensis, Berkeleyomyces basicola (syn. Thielaviopsis basicola), Ceratocystis smalleyi, two Cercospora beticola strains, Coleophoma cylindrospora, Fusarium fracticaudum, Phialophora cf. hyalina, and Morchella septimelata.</title>
        <authorList>
            <person name="Wingfield B.D."/>
            <person name="Bills G.F."/>
            <person name="Dong Y."/>
            <person name="Huang W."/>
            <person name="Nel W.J."/>
            <person name="Swalarsk-Parry B.S."/>
            <person name="Vaghefi N."/>
            <person name="Wilken P.M."/>
            <person name="An Z."/>
            <person name="de Beer Z.W."/>
            <person name="De Vos L."/>
            <person name="Chen L."/>
            <person name="Duong T.A."/>
            <person name="Gao Y."/>
            <person name="Hammerbacher A."/>
            <person name="Kikkert J.R."/>
            <person name="Li Y."/>
            <person name="Li H."/>
            <person name="Li K."/>
            <person name="Li Q."/>
            <person name="Liu X."/>
            <person name="Ma X."/>
            <person name="Naidoo K."/>
            <person name="Pethybridge S.J."/>
            <person name="Sun J."/>
            <person name="Steenkamp E.T."/>
            <person name="van der Nest M.A."/>
            <person name="van Wyk S."/>
            <person name="Wingfield M.J."/>
            <person name="Xiong C."/>
            <person name="Yue Q."/>
            <person name="Zhang X."/>
        </authorList>
    </citation>
    <scope>NUCLEOTIDE SEQUENCE [LARGE SCALE GENOMIC DNA]</scope>
    <source>
        <strain evidence="1 2">BP5796</strain>
    </source>
</reference>
<gene>
    <name evidence="1" type="ORF">BP5796_12226</name>
</gene>
<protein>
    <submittedName>
        <fullName evidence="1">Uncharacterized protein</fullName>
    </submittedName>
</protein>
<sequence>MNNLLQPCEKSLCLYCKACLDDLETAPPFILDKGNRFKELSERDVSSLQGWSTNLDDNRGDWEKVYSFWPTFQAFKASAFAGCRFCAQMYLKLPGREGDHAGELESFCCQLWCGSDYQFHLEFQRLNLKRRNSNKWRNPTNAIYMTLWTSMPEKDITSIVDDGAKPKLPYENVALGSSMDNSASWEIVKSWITERKTQHSSCKEERANLRPERQFPYV</sequence>